<evidence type="ECO:0000259" key="1">
    <source>
        <dbReference type="Pfam" id="PF03781"/>
    </source>
</evidence>
<evidence type="ECO:0000313" key="3">
    <source>
        <dbReference type="Proteomes" id="UP000321083"/>
    </source>
</evidence>
<dbReference type="PANTHER" id="PTHR23150">
    <property type="entry name" value="SULFATASE MODIFYING FACTOR 1, 2"/>
    <property type="match status" value="1"/>
</dbReference>
<dbReference type="GO" id="GO:0120147">
    <property type="term" value="F:formylglycine-generating oxidase activity"/>
    <property type="evidence" value="ECO:0007669"/>
    <property type="project" value="TreeGrafter"/>
</dbReference>
<feature type="domain" description="Sulfatase-modifying factor enzyme-like" evidence="1">
    <location>
        <begin position="28"/>
        <end position="125"/>
    </location>
</feature>
<dbReference type="EMBL" id="SRHE01000210">
    <property type="protein sequence ID" value="TWW09669.1"/>
    <property type="molecule type" value="Genomic_DNA"/>
</dbReference>
<proteinExistence type="predicted"/>
<name>A0A5C6M6B1_9PLAN</name>
<reference evidence="2 3" key="2">
    <citation type="submission" date="2019-08" db="EMBL/GenBank/DDBJ databases">
        <authorList>
            <person name="Henke P."/>
        </authorList>
    </citation>
    <scope>NUCLEOTIDE SEQUENCE [LARGE SCALE GENOMIC DNA]</scope>
    <source>
        <strain evidence="2">Phe10_nw2017</strain>
    </source>
</reference>
<comment type="caution">
    <text evidence="2">The sequence shown here is derived from an EMBL/GenBank/DDBJ whole genome shotgun (WGS) entry which is preliminary data.</text>
</comment>
<dbReference type="Pfam" id="PF03781">
    <property type="entry name" value="FGE-sulfatase"/>
    <property type="match status" value="1"/>
</dbReference>
<dbReference type="InterPro" id="IPR005532">
    <property type="entry name" value="SUMF_dom"/>
</dbReference>
<sequence length="135" mass="15215">MTRLPDFAWLSYNSGLRSIETMLTFYSDFEELQRQTARSRTRPHSVGLRQPNAWGLYDMHGNAAEWTADWFAEYQAGPQRNPEGPAEGSEKVVRGGNWNADAISVRSGHRQTLQPEFGRAGFRVVMERVAVAGTP</sequence>
<dbReference type="InterPro" id="IPR016187">
    <property type="entry name" value="CTDL_fold"/>
</dbReference>
<dbReference type="InterPro" id="IPR042095">
    <property type="entry name" value="SUMF_sf"/>
</dbReference>
<organism evidence="2 3">
    <name type="scientific">Planctomyces bekefii</name>
    <dbReference type="NCBI Taxonomy" id="1653850"/>
    <lineage>
        <taxon>Bacteria</taxon>
        <taxon>Pseudomonadati</taxon>
        <taxon>Planctomycetota</taxon>
        <taxon>Planctomycetia</taxon>
        <taxon>Planctomycetales</taxon>
        <taxon>Planctomycetaceae</taxon>
        <taxon>Planctomyces</taxon>
    </lineage>
</organism>
<dbReference type="PANTHER" id="PTHR23150:SF19">
    <property type="entry name" value="FORMYLGLYCINE-GENERATING ENZYME"/>
    <property type="match status" value="1"/>
</dbReference>
<accession>A0A5C6M6B1</accession>
<reference evidence="2 3" key="1">
    <citation type="submission" date="2019-08" db="EMBL/GenBank/DDBJ databases">
        <title>100 year-old enigma solved: identification of Planctomyces bekefii, the type genus and species of the phylum Planctomycetes.</title>
        <authorList>
            <person name="Svetlana D.N."/>
            <person name="Overmann J."/>
        </authorList>
    </citation>
    <scope>NUCLEOTIDE SEQUENCE [LARGE SCALE GENOMIC DNA]</scope>
    <source>
        <strain evidence="2">Phe10_nw2017</strain>
    </source>
</reference>
<dbReference type="AlphaFoldDB" id="A0A5C6M6B1"/>
<gene>
    <name evidence="2" type="ORF">E3A20_12030</name>
</gene>
<dbReference type="Proteomes" id="UP000321083">
    <property type="component" value="Unassembled WGS sequence"/>
</dbReference>
<evidence type="ECO:0000313" key="2">
    <source>
        <dbReference type="EMBL" id="TWW09669.1"/>
    </source>
</evidence>
<dbReference type="SUPFAM" id="SSF56436">
    <property type="entry name" value="C-type lectin-like"/>
    <property type="match status" value="1"/>
</dbReference>
<protein>
    <recommendedName>
        <fullName evidence="1">Sulfatase-modifying factor enzyme-like domain-containing protein</fullName>
    </recommendedName>
</protein>
<dbReference type="InterPro" id="IPR051043">
    <property type="entry name" value="Sulfatase_Mod_Factor_Kinase"/>
</dbReference>
<keyword evidence="3" id="KW-1185">Reference proteome</keyword>
<dbReference type="Gene3D" id="3.90.1580.10">
    <property type="entry name" value="paralog of FGE (formylglycine-generating enzyme)"/>
    <property type="match status" value="1"/>
</dbReference>